<keyword evidence="5 9" id="KW-0812">Transmembrane</keyword>
<dbReference type="PANTHER" id="PTHR34295">
    <property type="entry name" value="BIOTIN TRANSPORTER BIOY"/>
    <property type="match status" value="1"/>
</dbReference>
<evidence type="ECO:0000256" key="1">
    <source>
        <dbReference type="ARBA" id="ARBA00004651"/>
    </source>
</evidence>
<evidence type="ECO:0000313" key="11">
    <source>
        <dbReference type="Proteomes" id="UP000244081"/>
    </source>
</evidence>
<name>A0A2T5V9G6_9HYPH</name>
<accession>A0A2T5V9G6</accession>
<evidence type="ECO:0000313" key="10">
    <source>
        <dbReference type="EMBL" id="PTW60399.1"/>
    </source>
</evidence>
<evidence type="ECO:0000256" key="9">
    <source>
        <dbReference type="SAM" id="Phobius"/>
    </source>
</evidence>
<evidence type="ECO:0000256" key="4">
    <source>
        <dbReference type="ARBA" id="ARBA00022475"/>
    </source>
</evidence>
<evidence type="ECO:0000256" key="6">
    <source>
        <dbReference type="ARBA" id="ARBA00022989"/>
    </source>
</evidence>
<evidence type="ECO:0000256" key="5">
    <source>
        <dbReference type="ARBA" id="ARBA00022692"/>
    </source>
</evidence>
<dbReference type="Pfam" id="PF02632">
    <property type="entry name" value="BioY"/>
    <property type="match status" value="1"/>
</dbReference>
<gene>
    <name evidence="10" type="ORF">C8N35_10422</name>
</gene>
<keyword evidence="4 8" id="KW-1003">Cell membrane</keyword>
<evidence type="ECO:0000256" key="2">
    <source>
        <dbReference type="ARBA" id="ARBA00010692"/>
    </source>
</evidence>
<comment type="subcellular location">
    <subcellularLocation>
        <location evidence="1 8">Cell membrane</location>
        <topology evidence="1 8">Multi-pass membrane protein</topology>
    </subcellularLocation>
</comment>
<evidence type="ECO:0000256" key="3">
    <source>
        <dbReference type="ARBA" id="ARBA00022448"/>
    </source>
</evidence>
<feature type="transmembrane region" description="Helical" evidence="9">
    <location>
        <begin position="58"/>
        <end position="77"/>
    </location>
</feature>
<dbReference type="Proteomes" id="UP000244081">
    <property type="component" value="Unassembled WGS sequence"/>
</dbReference>
<proteinExistence type="inferred from homology"/>
<dbReference type="PANTHER" id="PTHR34295:SF4">
    <property type="entry name" value="BIOTIN TRANSPORTER BIOY-RELATED"/>
    <property type="match status" value="1"/>
</dbReference>
<sequence>MQGQQSSTRDIVYIALFAGLTAALSLFPPITIPAIGVPISAQSLGPMLAGSILGARRGGLALLLFVGLVAVGLPLLSGGRGGLGVFFGPSGGYIIGWVVAAYVIGLLHEWGWRRLNVVSSFIYCVIGAIIVLYAIGITWTSFVVDLSLLKTAMASSLFVIGDVIKAGVAAAIAVSVKRSYPIIQKTAVA</sequence>
<feature type="transmembrane region" description="Helical" evidence="9">
    <location>
        <begin position="120"/>
        <end position="142"/>
    </location>
</feature>
<dbReference type="AlphaFoldDB" id="A0A2T5V9G6"/>
<evidence type="ECO:0000256" key="7">
    <source>
        <dbReference type="ARBA" id="ARBA00023136"/>
    </source>
</evidence>
<reference evidence="10 11" key="1">
    <citation type="submission" date="2018-04" db="EMBL/GenBank/DDBJ databases">
        <title>Genomic Encyclopedia of Archaeal and Bacterial Type Strains, Phase II (KMG-II): from individual species to whole genera.</title>
        <authorList>
            <person name="Goeker M."/>
        </authorList>
    </citation>
    <scope>NUCLEOTIDE SEQUENCE [LARGE SCALE GENOMIC DNA]</scope>
    <source>
        <strain evidence="10 11">DSM 23382</strain>
    </source>
</reference>
<dbReference type="InterPro" id="IPR003784">
    <property type="entry name" value="BioY"/>
</dbReference>
<keyword evidence="6 9" id="KW-1133">Transmembrane helix</keyword>
<feature type="transmembrane region" description="Helical" evidence="9">
    <location>
        <begin position="12"/>
        <end position="37"/>
    </location>
</feature>
<dbReference type="EMBL" id="QAYG01000004">
    <property type="protein sequence ID" value="PTW60399.1"/>
    <property type="molecule type" value="Genomic_DNA"/>
</dbReference>
<dbReference type="OrthoDB" id="9803495at2"/>
<keyword evidence="3 8" id="KW-0813">Transport</keyword>
<dbReference type="RefSeq" id="WP_107990021.1">
    <property type="nucleotide sequence ID" value="NZ_QAYG01000004.1"/>
</dbReference>
<dbReference type="PIRSF" id="PIRSF016661">
    <property type="entry name" value="BioY"/>
    <property type="match status" value="1"/>
</dbReference>
<comment type="caution">
    <text evidence="10">The sequence shown here is derived from an EMBL/GenBank/DDBJ whole genome shotgun (WGS) entry which is preliminary data.</text>
</comment>
<dbReference type="GO" id="GO:0005886">
    <property type="term" value="C:plasma membrane"/>
    <property type="evidence" value="ECO:0007669"/>
    <property type="project" value="UniProtKB-SubCell"/>
</dbReference>
<dbReference type="Gene3D" id="1.10.1760.20">
    <property type="match status" value="1"/>
</dbReference>
<dbReference type="GO" id="GO:0015225">
    <property type="term" value="F:biotin transmembrane transporter activity"/>
    <property type="evidence" value="ECO:0007669"/>
    <property type="project" value="UniProtKB-UniRule"/>
</dbReference>
<organism evidence="10 11">
    <name type="scientific">Breoghania corrubedonensis</name>
    <dbReference type="NCBI Taxonomy" id="665038"/>
    <lineage>
        <taxon>Bacteria</taxon>
        <taxon>Pseudomonadati</taxon>
        <taxon>Pseudomonadota</taxon>
        <taxon>Alphaproteobacteria</taxon>
        <taxon>Hyphomicrobiales</taxon>
        <taxon>Stappiaceae</taxon>
        <taxon>Breoghania</taxon>
    </lineage>
</organism>
<feature type="transmembrane region" description="Helical" evidence="9">
    <location>
        <begin position="154"/>
        <end position="176"/>
    </location>
</feature>
<keyword evidence="11" id="KW-1185">Reference proteome</keyword>
<feature type="transmembrane region" description="Helical" evidence="9">
    <location>
        <begin position="83"/>
        <end position="108"/>
    </location>
</feature>
<protein>
    <recommendedName>
        <fullName evidence="8">Biotin transporter</fullName>
    </recommendedName>
</protein>
<evidence type="ECO:0000256" key="8">
    <source>
        <dbReference type="PIRNR" id="PIRNR016661"/>
    </source>
</evidence>
<comment type="similarity">
    <text evidence="2 8">Belongs to the BioY family.</text>
</comment>
<keyword evidence="7 8" id="KW-0472">Membrane</keyword>